<feature type="region of interest" description="Disordered" evidence="2">
    <location>
        <begin position="61"/>
        <end position="81"/>
    </location>
</feature>
<feature type="domain" description="RING-type" evidence="4">
    <location>
        <begin position="110"/>
        <end position="152"/>
    </location>
</feature>
<gene>
    <name evidence="5" type="ORF">Adt_27954</name>
</gene>
<dbReference type="InterPro" id="IPR013083">
    <property type="entry name" value="Znf_RING/FYVE/PHD"/>
</dbReference>
<name>A0ABD1RV70_9LAMI</name>
<dbReference type="PANTHER" id="PTHR45676">
    <property type="entry name" value="RING-H2 FINGER PROTEIN ATL51-RELATED"/>
    <property type="match status" value="1"/>
</dbReference>
<evidence type="ECO:0000256" key="2">
    <source>
        <dbReference type="SAM" id="MobiDB-lite"/>
    </source>
</evidence>
<dbReference type="AlphaFoldDB" id="A0ABD1RV70"/>
<feature type="transmembrane region" description="Helical" evidence="3">
    <location>
        <begin position="27"/>
        <end position="47"/>
    </location>
</feature>
<dbReference type="PANTHER" id="PTHR45676:SF41">
    <property type="entry name" value="RING-H2 FINGER PROTEIN ATL66"/>
    <property type="match status" value="1"/>
</dbReference>
<keyword evidence="3" id="KW-0472">Membrane</keyword>
<keyword evidence="1" id="KW-0479">Metal-binding</keyword>
<dbReference type="GO" id="GO:0008270">
    <property type="term" value="F:zinc ion binding"/>
    <property type="evidence" value="ECO:0007669"/>
    <property type="project" value="UniProtKB-KW"/>
</dbReference>
<accession>A0ABD1RV70</accession>
<dbReference type="Gene3D" id="3.30.40.10">
    <property type="entry name" value="Zinc/RING finger domain, C3HC4 (zinc finger)"/>
    <property type="match status" value="1"/>
</dbReference>
<dbReference type="SUPFAM" id="SSF57850">
    <property type="entry name" value="RING/U-box"/>
    <property type="match status" value="1"/>
</dbReference>
<dbReference type="SMART" id="SM00184">
    <property type="entry name" value="RING"/>
    <property type="match status" value="1"/>
</dbReference>
<evidence type="ECO:0000256" key="3">
    <source>
        <dbReference type="SAM" id="Phobius"/>
    </source>
</evidence>
<dbReference type="Pfam" id="PF13639">
    <property type="entry name" value="zf-RING_2"/>
    <property type="match status" value="1"/>
</dbReference>
<proteinExistence type="predicted"/>
<feature type="compositionally biased region" description="Pro residues" evidence="2">
    <location>
        <begin position="67"/>
        <end position="78"/>
    </location>
</feature>
<keyword evidence="3" id="KW-0812">Transmembrane</keyword>
<organism evidence="5 6">
    <name type="scientific">Abeliophyllum distichum</name>
    <dbReference type="NCBI Taxonomy" id="126358"/>
    <lineage>
        <taxon>Eukaryota</taxon>
        <taxon>Viridiplantae</taxon>
        <taxon>Streptophyta</taxon>
        <taxon>Embryophyta</taxon>
        <taxon>Tracheophyta</taxon>
        <taxon>Spermatophyta</taxon>
        <taxon>Magnoliopsida</taxon>
        <taxon>eudicotyledons</taxon>
        <taxon>Gunneridae</taxon>
        <taxon>Pentapetalae</taxon>
        <taxon>asterids</taxon>
        <taxon>lamiids</taxon>
        <taxon>Lamiales</taxon>
        <taxon>Oleaceae</taxon>
        <taxon>Forsythieae</taxon>
        <taxon>Abeliophyllum</taxon>
    </lineage>
</organism>
<dbReference type="InterPro" id="IPR001841">
    <property type="entry name" value="Znf_RING"/>
</dbReference>
<keyword evidence="3" id="KW-1133">Transmembrane helix</keyword>
<keyword evidence="6" id="KW-1185">Reference proteome</keyword>
<evidence type="ECO:0000313" key="5">
    <source>
        <dbReference type="EMBL" id="KAL2492326.1"/>
    </source>
</evidence>
<sequence>MSSPTEPFRWHYAEFDDSNFQIRGRTLFFILVLFSIILLVTLLFLYARWVCRHRPPPPPSVSHFVQTPPPPSPPPNPPQQGLDSAAINNLPIVSYRGSGSSSGNFVDSECCICLGIFQDGDEVKILPRCHHCFHSVCVDKWLTTQSSCPLCRASLRVDSAV</sequence>
<reference evidence="6" key="1">
    <citation type="submission" date="2024-07" db="EMBL/GenBank/DDBJ databases">
        <title>Two chromosome-level genome assemblies of Korean endemic species Abeliophyllum distichum and Forsythia ovata (Oleaceae).</title>
        <authorList>
            <person name="Jang H."/>
        </authorList>
    </citation>
    <scope>NUCLEOTIDE SEQUENCE [LARGE SCALE GENOMIC DNA]</scope>
</reference>
<protein>
    <submittedName>
        <fullName evidence="5">RING-H2 finger protein ATL66</fullName>
    </submittedName>
</protein>
<comment type="caution">
    <text evidence="5">The sequence shown here is derived from an EMBL/GenBank/DDBJ whole genome shotgun (WGS) entry which is preliminary data.</text>
</comment>
<dbReference type="Proteomes" id="UP001604336">
    <property type="component" value="Unassembled WGS sequence"/>
</dbReference>
<evidence type="ECO:0000259" key="4">
    <source>
        <dbReference type="PROSITE" id="PS50089"/>
    </source>
</evidence>
<evidence type="ECO:0000256" key="1">
    <source>
        <dbReference type="PROSITE-ProRule" id="PRU00175"/>
    </source>
</evidence>
<keyword evidence="1" id="KW-0863">Zinc-finger</keyword>
<dbReference type="EMBL" id="JBFOLK010000008">
    <property type="protein sequence ID" value="KAL2492326.1"/>
    <property type="molecule type" value="Genomic_DNA"/>
</dbReference>
<dbReference type="PROSITE" id="PS50089">
    <property type="entry name" value="ZF_RING_2"/>
    <property type="match status" value="1"/>
</dbReference>
<keyword evidence="1" id="KW-0862">Zinc</keyword>
<evidence type="ECO:0000313" key="6">
    <source>
        <dbReference type="Proteomes" id="UP001604336"/>
    </source>
</evidence>